<comment type="caution">
    <text evidence="1">The sequence shown here is derived from an EMBL/GenBank/DDBJ whole genome shotgun (WGS) entry which is preliminary data.</text>
</comment>
<dbReference type="AlphaFoldDB" id="A0A9P4ME49"/>
<keyword evidence="2" id="KW-1185">Reference proteome</keyword>
<proteinExistence type="predicted"/>
<organism evidence="1 2">
    <name type="scientific">Myriangium duriaei CBS 260.36</name>
    <dbReference type="NCBI Taxonomy" id="1168546"/>
    <lineage>
        <taxon>Eukaryota</taxon>
        <taxon>Fungi</taxon>
        <taxon>Dikarya</taxon>
        <taxon>Ascomycota</taxon>
        <taxon>Pezizomycotina</taxon>
        <taxon>Dothideomycetes</taxon>
        <taxon>Dothideomycetidae</taxon>
        <taxon>Myriangiales</taxon>
        <taxon>Myriangiaceae</taxon>
        <taxon>Myriangium</taxon>
    </lineage>
</organism>
<gene>
    <name evidence="1" type="ORF">K461DRAFT_281050</name>
</gene>
<accession>A0A9P4ME49</accession>
<name>A0A9P4ME49_9PEZI</name>
<dbReference type="EMBL" id="ML996090">
    <property type="protein sequence ID" value="KAF2149833.1"/>
    <property type="molecule type" value="Genomic_DNA"/>
</dbReference>
<reference evidence="1" key="1">
    <citation type="journal article" date="2020" name="Stud. Mycol.">
        <title>101 Dothideomycetes genomes: a test case for predicting lifestyles and emergence of pathogens.</title>
        <authorList>
            <person name="Haridas S."/>
            <person name="Albert R."/>
            <person name="Binder M."/>
            <person name="Bloem J."/>
            <person name="Labutti K."/>
            <person name="Salamov A."/>
            <person name="Andreopoulos B."/>
            <person name="Baker S."/>
            <person name="Barry K."/>
            <person name="Bills G."/>
            <person name="Bluhm B."/>
            <person name="Cannon C."/>
            <person name="Castanera R."/>
            <person name="Culley D."/>
            <person name="Daum C."/>
            <person name="Ezra D."/>
            <person name="Gonzalez J."/>
            <person name="Henrissat B."/>
            <person name="Kuo A."/>
            <person name="Liang C."/>
            <person name="Lipzen A."/>
            <person name="Lutzoni F."/>
            <person name="Magnuson J."/>
            <person name="Mondo S."/>
            <person name="Nolan M."/>
            <person name="Ohm R."/>
            <person name="Pangilinan J."/>
            <person name="Park H.-J."/>
            <person name="Ramirez L."/>
            <person name="Alfaro M."/>
            <person name="Sun H."/>
            <person name="Tritt A."/>
            <person name="Yoshinaga Y."/>
            <person name="Zwiers L.-H."/>
            <person name="Turgeon B."/>
            <person name="Goodwin S."/>
            <person name="Spatafora J."/>
            <person name="Crous P."/>
            <person name="Grigoriev I."/>
        </authorList>
    </citation>
    <scope>NUCLEOTIDE SEQUENCE</scope>
    <source>
        <strain evidence="1">CBS 260.36</strain>
    </source>
</reference>
<protein>
    <submittedName>
        <fullName evidence="1">Uncharacterized protein</fullName>
    </submittedName>
</protein>
<dbReference type="Proteomes" id="UP000799439">
    <property type="component" value="Unassembled WGS sequence"/>
</dbReference>
<evidence type="ECO:0000313" key="1">
    <source>
        <dbReference type="EMBL" id="KAF2149833.1"/>
    </source>
</evidence>
<sequence length="218" mass="23983">MEHPQKNDILGSPFICAASPKTNVVPVMPGLTKTHAPGTYLCHPDGLGIYHGNTNIPSENTTPKEAKESFRPDTFDKWALAVSDILSDLAPPPTTASAYDLVNVSTILSIFALRAPRSQPDDQYCRDLGKVFGVDSWSPYQRGLIIFHRHNRDTIDLSPQFGQGPTRAEWRSMMAAAKLAESLAGCRALRSLVAYPELGRFEATTNLVLSITDGKTWW</sequence>
<evidence type="ECO:0000313" key="2">
    <source>
        <dbReference type="Proteomes" id="UP000799439"/>
    </source>
</evidence>